<dbReference type="Pfam" id="PF07690">
    <property type="entry name" value="MFS_1"/>
    <property type="match status" value="1"/>
</dbReference>
<evidence type="ECO:0000256" key="3">
    <source>
        <dbReference type="ARBA" id="ARBA00022448"/>
    </source>
</evidence>
<keyword evidence="11" id="KW-1185">Reference proteome</keyword>
<dbReference type="EMBL" id="CP063194">
    <property type="protein sequence ID" value="WCZ39851.1"/>
    <property type="molecule type" value="Genomic_DNA"/>
</dbReference>
<evidence type="ECO:0000256" key="1">
    <source>
        <dbReference type="ARBA" id="ARBA00004651"/>
    </source>
</evidence>
<protein>
    <submittedName>
        <fullName evidence="10">Inner membrane transport protein YnfM</fullName>
    </submittedName>
</protein>
<dbReference type="Proteomes" id="UP001218071">
    <property type="component" value="Chromosome"/>
</dbReference>
<keyword evidence="5 8" id="KW-0812">Transmembrane</keyword>
<keyword evidence="3" id="KW-0813">Transport</keyword>
<dbReference type="PROSITE" id="PS50850">
    <property type="entry name" value="MFS"/>
    <property type="match status" value="1"/>
</dbReference>
<accession>A0ABY7UMC5</accession>
<comment type="subcellular location">
    <subcellularLocation>
        <location evidence="1">Cell membrane</location>
        <topology evidence="1">Multi-pass membrane protein</topology>
    </subcellularLocation>
</comment>
<dbReference type="PANTHER" id="PTHR43271">
    <property type="entry name" value="BLL2771 PROTEIN"/>
    <property type="match status" value="1"/>
</dbReference>
<evidence type="ECO:0000256" key="2">
    <source>
        <dbReference type="ARBA" id="ARBA00008335"/>
    </source>
</evidence>
<dbReference type="SUPFAM" id="SSF103473">
    <property type="entry name" value="MFS general substrate transporter"/>
    <property type="match status" value="1"/>
</dbReference>
<evidence type="ECO:0000256" key="8">
    <source>
        <dbReference type="SAM" id="Phobius"/>
    </source>
</evidence>
<dbReference type="Gene3D" id="1.20.1250.20">
    <property type="entry name" value="MFS general substrate transporter like domains"/>
    <property type="match status" value="1"/>
</dbReference>
<evidence type="ECO:0000256" key="6">
    <source>
        <dbReference type="ARBA" id="ARBA00022989"/>
    </source>
</evidence>
<organism evidence="10 11">
    <name type="scientific">Corynebacterium jeddahense</name>
    <dbReference type="NCBI Taxonomy" id="1414719"/>
    <lineage>
        <taxon>Bacteria</taxon>
        <taxon>Bacillati</taxon>
        <taxon>Actinomycetota</taxon>
        <taxon>Actinomycetes</taxon>
        <taxon>Mycobacteriales</taxon>
        <taxon>Corynebacteriaceae</taxon>
        <taxon>Corynebacterium</taxon>
    </lineage>
</organism>
<name>A0ABY7UMC5_9CORY</name>
<reference evidence="10 11" key="1">
    <citation type="submission" date="2020-10" db="EMBL/GenBank/DDBJ databases">
        <title>Complete genome sequence of Corynebacterium jeddahense DSM 45997, type strain of Corynebacterium jeddahense.</title>
        <authorList>
            <person name="Busche T."/>
            <person name="Kalinowski J."/>
            <person name="Ruckert C."/>
        </authorList>
    </citation>
    <scope>NUCLEOTIDE SEQUENCE [LARGE SCALE GENOMIC DNA]</scope>
    <source>
        <strain evidence="10 11">DSM 45997</strain>
    </source>
</reference>
<evidence type="ECO:0000313" key="10">
    <source>
        <dbReference type="EMBL" id="WCZ39851.1"/>
    </source>
</evidence>
<feature type="domain" description="Major facilitator superfamily (MFS) profile" evidence="9">
    <location>
        <begin position="1"/>
        <end position="156"/>
    </location>
</feature>
<proteinExistence type="inferred from homology"/>
<keyword evidence="4" id="KW-1003">Cell membrane</keyword>
<evidence type="ECO:0000313" key="11">
    <source>
        <dbReference type="Proteomes" id="UP001218071"/>
    </source>
</evidence>
<keyword evidence="7 8" id="KW-0472">Membrane</keyword>
<evidence type="ECO:0000259" key="9">
    <source>
        <dbReference type="PROSITE" id="PS50850"/>
    </source>
</evidence>
<evidence type="ECO:0000256" key="5">
    <source>
        <dbReference type="ARBA" id="ARBA00022692"/>
    </source>
</evidence>
<evidence type="ECO:0000256" key="4">
    <source>
        <dbReference type="ARBA" id="ARBA00022475"/>
    </source>
</evidence>
<evidence type="ECO:0000256" key="7">
    <source>
        <dbReference type="ARBA" id="ARBA00023136"/>
    </source>
</evidence>
<sequence length="156" mass="16382">MGHMKRGSPEYRRATLAMLAFGLALPLARGADQLIALRAAQGALVAGTPAVAMTWLSEELDPDDLPGAMGLYIAGNTIGGLTGRLIPALLLEFASWRRALFGTALVAFALAVVAAWALPAQRNFVPKASIRPSVEVRAMLGHLRTPASWGSTPPPS</sequence>
<dbReference type="InterPro" id="IPR011701">
    <property type="entry name" value="MFS"/>
</dbReference>
<comment type="similarity">
    <text evidence="2">Belongs to the major facilitator superfamily.</text>
</comment>
<dbReference type="PANTHER" id="PTHR43271:SF1">
    <property type="entry name" value="INNER MEMBRANE TRANSPORT PROTEIN YNFM"/>
    <property type="match status" value="1"/>
</dbReference>
<feature type="transmembrane region" description="Helical" evidence="8">
    <location>
        <begin position="99"/>
        <end position="118"/>
    </location>
</feature>
<dbReference type="InterPro" id="IPR036259">
    <property type="entry name" value="MFS_trans_sf"/>
</dbReference>
<dbReference type="InterPro" id="IPR020846">
    <property type="entry name" value="MFS_dom"/>
</dbReference>
<gene>
    <name evidence="10" type="primary">ynfM1</name>
    <name evidence="10" type="ORF">CJEDD_11410</name>
</gene>
<keyword evidence="6 8" id="KW-1133">Transmembrane helix</keyword>